<keyword evidence="5" id="KW-1185">Reference proteome</keyword>
<evidence type="ECO:0000313" key="5">
    <source>
        <dbReference type="Proteomes" id="UP000789739"/>
    </source>
</evidence>
<dbReference type="PANTHER" id="PTHR46636:SF1">
    <property type="entry name" value="CDK2-ASSOCIATED AND CULLIN DOMAIN-CONTAINING PROTEIN 1"/>
    <property type="match status" value="1"/>
</dbReference>
<accession>A0A9N9FYE2</accession>
<evidence type="ECO:0000259" key="3">
    <source>
        <dbReference type="Pfam" id="PF00888"/>
    </source>
</evidence>
<evidence type="ECO:0000313" key="4">
    <source>
        <dbReference type="EMBL" id="CAG8564677.1"/>
    </source>
</evidence>
<reference evidence="4" key="1">
    <citation type="submission" date="2021-06" db="EMBL/GenBank/DDBJ databases">
        <authorList>
            <person name="Kallberg Y."/>
            <person name="Tangrot J."/>
            <person name="Rosling A."/>
        </authorList>
    </citation>
    <scope>NUCLEOTIDE SEQUENCE</scope>
    <source>
        <strain evidence="4">BR232B</strain>
    </source>
</reference>
<dbReference type="InterPro" id="IPR001373">
    <property type="entry name" value="Cullin_N"/>
</dbReference>
<dbReference type="EMBL" id="CAJVPI010000707">
    <property type="protein sequence ID" value="CAG8564677.1"/>
    <property type="molecule type" value="Genomic_DNA"/>
</dbReference>
<comment type="caution">
    <text evidence="4">The sequence shown here is derived from an EMBL/GenBank/DDBJ whole genome shotgun (WGS) entry which is preliminary data.</text>
</comment>
<gene>
    <name evidence="4" type="ORF">PBRASI_LOCUS5776</name>
</gene>
<evidence type="ECO:0000256" key="2">
    <source>
        <dbReference type="SAM" id="MobiDB-lite"/>
    </source>
</evidence>
<protein>
    <submittedName>
        <fullName evidence="4">2765_t:CDS:1</fullName>
    </submittedName>
</protein>
<dbReference type="SUPFAM" id="SSF74788">
    <property type="entry name" value="Cullin repeat-like"/>
    <property type="match status" value="1"/>
</dbReference>
<comment type="similarity">
    <text evidence="1">Belongs to the cullin family.</text>
</comment>
<evidence type="ECO:0000256" key="1">
    <source>
        <dbReference type="ARBA" id="ARBA00006019"/>
    </source>
</evidence>
<name>A0A9N9FYE2_9GLOM</name>
<dbReference type="Gene3D" id="1.20.1310.10">
    <property type="entry name" value="Cullin Repeats"/>
    <property type="match status" value="1"/>
</dbReference>
<dbReference type="AlphaFoldDB" id="A0A9N9FYE2"/>
<dbReference type="Proteomes" id="UP000789739">
    <property type="component" value="Unassembled WGS sequence"/>
</dbReference>
<dbReference type="GO" id="GO:0006511">
    <property type="term" value="P:ubiquitin-dependent protein catabolic process"/>
    <property type="evidence" value="ECO:0007669"/>
    <property type="project" value="InterPro"/>
</dbReference>
<dbReference type="InterPro" id="IPR016159">
    <property type="entry name" value="Cullin_repeat-like_dom_sf"/>
</dbReference>
<dbReference type="GO" id="GO:0000082">
    <property type="term" value="P:G1/S transition of mitotic cell cycle"/>
    <property type="evidence" value="ECO:0007669"/>
    <property type="project" value="TreeGrafter"/>
</dbReference>
<sequence length="277" mass="32051">MDVAMGDSETKPSTEHRYVPKNSMNAVTIADYTAVWEKVSFFVQLALRADLQVTHPLYLYSHEDLYRNIYWTCWRGSQGRLFGDLKNVIKETLVSLNGQLQSSQNLDEFVMKFAAILSNHLRAIDVLGSVFAYLDSTYIKDVHNDNLRHVMVESFVQIILKESEMQLMYIFKKVIENTPIANANKIKDIVRDLFKMSTDSLYLNPLLFQSVISGIRLPPNFEDLRMKYMQLDTEYRLMRGYNDEPSDPKCSLSKRTVSARDEDDYNASSCKRRQIGP</sequence>
<dbReference type="Pfam" id="PF00888">
    <property type="entry name" value="Cullin"/>
    <property type="match status" value="1"/>
</dbReference>
<proteinExistence type="inferred from homology"/>
<feature type="region of interest" description="Disordered" evidence="2">
    <location>
        <begin position="242"/>
        <end position="277"/>
    </location>
</feature>
<dbReference type="InterPro" id="IPR042652">
    <property type="entry name" value="CACUL1"/>
</dbReference>
<organism evidence="4 5">
    <name type="scientific">Paraglomus brasilianum</name>
    <dbReference type="NCBI Taxonomy" id="144538"/>
    <lineage>
        <taxon>Eukaryota</taxon>
        <taxon>Fungi</taxon>
        <taxon>Fungi incertae sedis</taxon>
        <taxon>Mucoromycota</taxon>
        <taxon>Glomeromycotina</taxon>
        <taxon>Glomeromycetes</taxon>
        <taxon>Paraglomerales</taxon>
        <taxon>Paraglomeraceae</taxon>
        <taxon>Paraglomus</taxon>
    </lineage>
</organism>
<dbReference type="OrthoDB" id="2343631at2759"/>
<dbReference type="GO" id="GO:0019901">
    <property type="term" value="F:protein kinase binding"/>
    <property type="evidence" value="ECO:0007669"/>
    <property type="project" value="TreeGrafter"/>
</dbReference>
<dbReference type="GO" id="GO:0031625">
    <property type="term" value="F:ubiquitin protein ligase binding"/>
    <property type="evidence" value="ECO:0007669"/>
    <property type="project" value="InterPro"/>
</dbReference>
<dbReference type="PANTHER" id="PTHR46636">
    <property type="entry name" value="CDK2-ASSOCIATED AND CULLIN DOMAIN-CONTAINING PROTEIN 1"/>
    <property type="match status" value="1"/>
</dbReference>
<feature type="domain" description="Cullin N-terminal" evidence="3">
    <location>
        <begin position="60"/>
        <end position="197"/>
    </location>
</feature>